<evidence type="ECO:0000313" key="1">
    <source>
        <dbReference type="EMBL" id="GAL65167.1"/>
    </source>
</evidence>
<reference evidence="1 2" key="1">
    <citation type="journal article" date="2014" name="Genome Announc.">
        <title>Draft Genome Sequences of Marine Flavobacterium Algibacter lectus Strains SS8 and NR4.</title>
        <authorList>
            <person name="Takatani N."/>
            <person name="Nakanishi M."/>
            <person name="Meirelles P."/>
            <person name="Mino S."/>
            <person name="Suda W."/>
            <person name="Oshima K."/>
            <person name="Hattori M."/>
            <person name="Ohkuma M."/>
            <person name="Hosokawa M."/>
            <person name="Miyashita K."/>
            <person name="Thompson F.L."/>
            <person name="Niwa A."/>
            <person name="Sawabe T."/>
            <person name="Sawabe T."/>
        </authorList>
    </citation>
    <scope>NUCLEOTIDE SEQUENCE [LARGE SCALE GENOMIC DNA]</scope>
    <source>
        <strain evidence="1 2">JCM 19300</strain>
    </source>
</reference>
<proteinExistence type="predicted"/>
<dbReference type="InterPro" id="IPR046553">
    <property type="entry name" value="DUF6707"/>
</dbReference>
<protein>
    <submittedName>
        <fullName evidence="1">Uncharacterized protein</fullName>
    </submittedName>
</protein>
<accession>A0A090WC92</accession>
<organism evidence="1 2">
    <name type="scientific">Algibacter lectus</name>
    <dbReference type="NCBI Taxonomy" id="221126"/>
    <lineage>
        <taxon>Bacteria</taxon>
        <taxon>Pseudomonadati</taxon>
        <taxon>Bacteroidota</taxon>
        <taxon>Flavobacteriia</taxon>
        <taxon>Flavobacteriales</taxon>
        <taxon>Flavobacteriaceae</taxon>
        <taxon>Algibacter</taxon>
    </lineage>
</organism>
<comment type="caution">
    <text evidence="1">The sequence shown here is derived from an EMBL/GenBank/DDBJ whole genome shotgun (WGS) entry which is preliminary data.</text>
</comment>
<gene>
    <name evidence="1" type="ORF">JCM19300_847</name>
</gene>
<dbReference type="Proteomes" id="UP000029644">
    <property type="component" value="Unassembled WGS sequence"/>
</dbReference>
<dbReference type="EMBL" id="BBNQ01000050">
    <property type="protein sequence ID" value="GAL65167.1"/>
    <property type="molecule type" value="Genomic_DNA"/>
</dbReference>
<dbReference type="Pfam" id="PF20453">
    <property type="entry name" value="DUF6707"/>
    <property type="match status" value="1"/>
</dbReference>
<evidence type="ECO:0000313" key="2">
    <source>
        <dbReference type="Proteomes" id="UP000029644"/>
    </source>
</evidence>
<name>A0A090WC92_9FLAO</name>
<dbReference type="AlphaFoldDB" id="A0A090WC92"/>
<sequence length="66" mass="7557">MNGELLSTEKVDISIQQKESDDELTYRIILLKELIYIKALSYSDNMTKEKVNKAIDANILALKNLL</sequence>